<dbReference type="SUPFAM" id="SSF53800">
    <property type="entry name" value="Chelatase"/>
    <property type="match status" value="1"/>
</dbReference>
<keyword evidence="4 9" id="KW-0408">Iron</keyword>
<keyword evidence="3 9" id="KW-0479">Metal-binding</keyword>
<dbReference type="InterPro" id="IPR001015">
    <property type="entry name" value="Ferrochelatase"/>
</dbReference>
<comment type="pathway">
    <text evidence="9 10">Porphyrin-containing compound metabolism; protoheme biosynthesis; protoheme from protoporphyrin-IX: step 1/1.</text>
</comment>
<dbReference type="InterPro" id="IPR033644">
    <property type="entry name" value="Ferrochelatase_C"/>
</dbReference>
<protein>
    <recommendedName>
        <fullName evidence="9 10">Ferrochelatase</fullName>
        <ecNumber evidence="9 10">4.98.1.1</ecNumber>
    </recommendedName>
    <alternativeName>
        <fullName evidence="9">Heme synthase</fullName>
    </alternativeName>
    <alternativeName>
        <fullName evidence="9">Protoheme ferro-lyase</fullName>
    </alternativeName>
</protein>
<dbReference type="CDD" id="cd00419">
    <property type="entry name" value="Ferrochelatase_C"/>
    <property type="match status" value="1"/>
</dbReference>
<keyword evidence="6 9" id="KW-0456">Lyase</keyword>
<evidence type="ECO:0000313" key="12">
    <source>
        <dbReference type="Proteomes" id="UP001150830"/>
    </source>
</evidence>
<keyword evidence="7 9" id="KW-0627">Porphyrin biosynthesis</keyword>
<dbReference type="PROSITE" id="PS00534">
    <property type="entry name" value="FERROCHELATASE"/>
    <property type="match status" value="1"/>
</dbReference>
<reference evidence="11" key="1">
    <citation type="submission" date="2022-11" db="EMBL/GenBank/DDBJ databases">
        <title>Parathalassolutuus dongxingensis gen. nov., sp. nov., a novel member of family Oceanospirillaceae isolated from a coastal shrimp pond in Guangxi, China.</title>
        <authorList>
            <person name="Chen H."/>
        </authorList>
    </citation>
    <scope>NUCLEOTIDE SEQUENCE</scope>
    <source>
        <strain evidence="11">G-43</strain>
    </source>
</reference>
<dbReference type="GO" id="GO:0005737">
    <property type="term" value="C:cytoplasm"/>
    <property type="evidence" value="ECO:0007669"/>
    <property type="project" value="UniProtKB-SubCell"/>
</dbReference>
<evidence type="ECO:0000256" key="8">
    <source>
        <dbReference type="ARBA" id="ARBA00024536"/>
    </source>
</evidence>
<feature type="binding site" evidence="9">
    <location>
        <position position="282"/>
    </location>
    <ligand>
        <name>Fe(2+)</name>
        <dbReference type="ChEBI" id="CHEBI:29033"/>
    </ligand>
</feature>
<dbReference type="HAMAP" id="MF_00323">
    <property type="entry name" value="Ferrochelatase"/>
    <property type="match status" value="1"/>
</dbReference>
<comment type="catalytic activity">
    <reaction evidence="8">
        <text>Fe-coproporphyrin III + 2 H(+) = coproporphyrin III + Fe(2+)</text>
        <dbReference type="Rhea" id="RHEA:49572"/>
        <dbReference type="ChEBI" id="CHEBI:15378"/>
        <dbReference type="ChEBI" id="CHEBI:29033"/>
        <dbReference type="ChEBI" id="CHEBI:68438"/>
        <dbReference type="ChEBI" id="CHEBI:131725"/>
        <dbReference type="EC" id="4.99.1.9"/>
    </reaction>
    <physiologicalReaction direction="right-to-left" evidence="8">
        <dbReference type="Rhea" id="RHEA:49574"/>
    </physiologicalReaction>
</comment>
<evidence type="ECO:0000256" key="2">
    <source>
        <dbReference type="ARBA" id="ARBA00022490"/>
    </source>
</evidence>
<comment type="subcellular location">
    <subcellularLocation>
        <location evidence="9 10">Cytoplasm</location>
    </subcellularLocation>
</comment>
<dbReference type="InterPro" id="IPR019772">
    <property type="entry name" value="Ferrochelatase_AS"/>
</dbReference>
<proteinExistence type="inferred from homology"/>
<dbReference type="GO" id="GO:0046872">
    <property type="term" value="F:metal ion binding"/>
    <property type="evidence" value="ECO:0007669"/>
    <property type="project" value="UniProtKB-KW"/>
</dbReference>
<comment type="similarity">
    <text evidence="1 9 10">Belongs to the ferrochelatase family.</text>
</comment>
<comment type="function">
    <text evidence="9 10">Catalyzes the ferrous insertion into protoporphyrin IX.</text>
</comment>
<dbReference type="FunFam" id="3.40.50.1400:FF:000002">
    <property type="entry name" value="Ferrochelatase"/>
    <property type="match status" value="1"/>
</dbReference>
<dbReference type="EMBL" id="JAPNOA010000029">
    <property type="protein sequence ID" value="MCY0965976.1"/>
    <property type="molecule type" value="Genomic_DNA"/>
</dbReference>
<dbReference type="GO" id="GO:0006783">
    <property type="term" value="P:heme biosynthetic process"/>
    <property type="evidence" value="ECO:0007669"/>
    <property type="project" value="UniProtKB-UniRule"/>
</dbReference>
<dbReference type="CDD" id="cd03411">
    <property type="entry name" value="Ferrochelatase_N"/>
    <property type="match status" value="1"/>
</dbReference>
<evidence type="ECO:0000256" key="6">
    <source>
        <dbReference type="ARBA" id="ARBA00023239"/>
    </source>
</evidence>
<dbReference type="RefSeq" id="WP_283174184.1">
    <property type="nucleotide sequence ID" value="NZ_JAPNOA010000029.1"/>
</dbReference>
<accession>A0A9X3ISM0</accession>
<dbReference type="NCBIfam" id="TIGR00109">
    <property type="entry name" value="hemH"/>
    <property type="match status" value="1"/>
</dbReference>
<keyword evidence="12" id="KW-1185">Reference proteome</keyword>
<name>A0A9X3ISM0_9GAMM</name>
<evidence type="ECO:0000256" key="5">
    <source>
        <dbReference type="ARBA" id="ARBA00023133"/>
    </source>
</evidence>
<dbReference type="Proteomes" id="UP001150830">
    <property type="component" value="Unassembled WGS sequence"/>
</dbReference>
<dbReference type="PANTHER" id="PTHR11108:SF1">
    <property type="entry name" value="FERROCHELATASE, MITOCHONDRIAL"/>
    <property type="match status" value="1"/>
</dbReference>
<dbReference type="InterPro" id="IPR033659">
    <property type="entry name" value="Ferrochelatase_N"/>
</dbReference>
<evidence type="ECO:0000256" key="10">
    <source>
        <dbReference type="RuleBase" id="RU000607"/>
    </source>
</evidence>
<comment type="caution">
    <text evidence="11">The sequence shown here is derived from an EMBL/GenBank/DDBJ whole genome shotgun (WGS) entry which is preliminary data.</text>
</comment>
<dbReference type="Gene3D" id="3.40.50.1400">
    <property type="match status" value="2"/>
</dbReference>
<evidence type="ECO:0000256" key="7">
    <source>
        <dbReference type="ARBA" id="ARBA00023244"/>
    </source>
</evidence>
<organism evidence="11 12">
    <name type="scientific">Parathalassolituus penaei</name>
    <dbReference type="NCBI Taxonomy" id="2997323"/>
    <lineage>
        <taxon>Bacteria</taxon>
        <taxon>Pseudomonadati</taxon>
        <taxon>Pseudomonadota</taxon>
        <taxon>Gammaproteobacteria</taxon>
        <taxon>Oceanospirillales</taxon>
        <taxon>Oceanospirillaceae</taxon>
        <taxon>Parathalassolituus</taxon>
    </lineage>
</organism>
<dbReference type="Pfam" id="PF00762">
    <property type="entry name" value="Ferrochelatase"/>
    <property type="match status" value="1"/>
</dbReference>
<feature type="binding site" evidence="9">
    <location>
        <position position="201"/>
    </location>
    <ligand>
        <name>Fe(2+)</name>
        <dbReference type="ChEBI" id="CHEBI:29033"/>
    </ligand>
</feature>
<dbReference type="EC" id="4.98.1.1" evidence="9 10"/>
<keyword evidence="5 9" id="KW-0350">Heme biosynthesis</keyword>
<evidence type="ECO:0000256" key="3">
    <source>
        <dbReference type="ARBA" id="ARBA00022723"/>
    </source>
</evidence>
<evidence type="ECO:0000256" key="1">
    <source>
        <dbReference type="ARBA" id="ARBA00007718"/>
    </source>
</evidence>
<comment type="catalytic activity">
    <reaction evidence="9 10">
        <text>heme b + 2 H(+) = protoporphyrin IX + Fe(2+)</text>
        <dbReference type="Rhea" id="RHEA:22584"/>
        <dbReference type="ChEBI" id="CHEBI:15378"/>
        <dbReference type="ChEBI" id="CHEBI:29033"/>
        <dbReference type="ChEBI" id="CHEBI:57306"/>
        <dbReference type="ChEBI" id="CHEBI:60344"/>
        <dbReference type="EC" id="4.98.1.1"/>
    </reaction>
</comment>
<evidence type="ECO:0000256" key="9">
    <source>
        <dbReference type="HAMAP-Rule" id="MF_00323"/>
    </source>
</evidence>
<evidence type="ECO:0000256" key="4">
    <source>
        <dbReference type="ARBA" id="ARBA00023004"/>
    </source>
</evidence>
<dbReference type="PANTHER" id="PTHR11108">
    <property type="entry name" value="FERROCHELATASE"/>
    <property type="match status" value="1"/>
</dbReference>
<gene>
    <name evidence="9 11" type="primary">hemH</name>
    <name evidence="11" type="ORF">OUO13_12320</name>
</gene>
<keyword evidence="2 9" id="KW-0963">Cytoplasm</keyword>
<sequence>MPTARPPFGVLLVNLGTPKAPTPAAVREYLAEFLWDRRVVDAPRPLWWLILNGIILRTRPGRVAKAYQSVWRDDGSPLMHYSLAQQAALRVELQQRLGTDIPVALAMTYGEPNMEQAGAELRKAGVEKIVVLPLYPQFSGSTTGAVHDRLAKGLQRCPHLPEMHWVMKYFDHPLYIKALGNSVREYWAEHGRGDRLLMSFHGIPERYERNGDPYPRQCRQTAAALAAELGLADNQWLCSFQSRFGREEWVKPYTDKTLESWGADKIGRVDVISPAFASDCLETLEELDVENRHAYMHAGGSDYHYIPCLNDKPDHIALLATLVEEHSRGWI</sequence>
<dbReference type="GO" id="GO:0004325">
    <property type="term" value="F:ferrochelatase activity"/>
    <property type="evidence" value="ECO:0007669"/>
    <property type="project" value="UniProtKB-UniRule"/>
</dbReference>
<dbReference type="AlphaFoldDB" id="A0A9X3ISM0"/>
<evidence type="ECO:0000313" key="11">
    <source>
        <dbReference type="EMBL" id="MCY0965976.1"/>
    </source>
</evidence>